<proteinExistence type="predicted"/>
<dbReference type="Proteomes" id="UP000297201">
    <property type="component" value="Segment"/>
</dbReference>
<organism evidence="2 3">
    <name type="scientific">Streptomyces phage Circinus</name>
    <dbReference type="NCBI Taxonomy" id="2562189"/>
    <lineage>
        <taxon>Viruses</taxon>
        <taxon>Duplodnaviria</taxon>
        <taxon>Heunggongvirae</taxon>
        <taxon>Uroviricota</taxon>
        <taxon>Caudoviricetes</taxon>
        <taxon>Stanwilliamsviridae</taxon>
        <taxon>Loccivirinae</taxon>
        <taxon>Wilnyevirus</taxon>
        <taxon>Wilnyevirus billnye</taxon>
    </lineage>
</organism>
<reference evidence="2 3" key="1">
    <citation type="submission" date="2019-03" db="EMBL/GenBank/DDBJ databases">
        <authorList>
            <person name="Kwan A."/>
            <person name="Miller C."/>
            <person name="Herrmann A."/>
            <person name="Tang B.L."/>
            <person name="Shaffer C.D."/>
            <person name="Weston-Hafer K.A."/>
            <person name="Russell D.A."/>
            <person name="Pope W.H."/>
            <person name="Jacobs-Sera D."/>
            <person name="Hendrix R.W."/>
            <person name="Hatfull G.F."/>
        </authorList>
    </citation>
    <scope>NUCLEOTIDE SEQUENCE [LARGE SCALE GENOMIC DNA]</scope>
</reference>
<accession>A0A4D6E166</accession>
<gene>
    <name evidence="2" type="primary">64</name>
    <name evidence="2" type="ORF">SEA_CIRCINUS_64</name>
</gene>
<name>A0A4D6E166_9CAUD</name>
<protein>
    <submittedName>
        <fullName evidence="2">Holliday junction resolvase</fullName>
    </submittedName>
</protein>
<dbReference type="EMBL" id="MK620896">
    <property type="protein sequence ID" value="QBZ72348.1"/>
    <property type="molecule type" value="Genomic_DNA"/>
</dbReference>
<evidence type="ECO:0000256" key="1">
    <source>
        <dbReference type="SAM" id="MobiDB-lite"/>
    </source>
</evidence>
<feature type="compositionally biased region" description="Basic and acidic residues" evidence="1">
    <location>
        <begin position="1"/>
        <end position="11"/>
    </location>
</feature>
<feature type="region of interest" description="Disordered" evidence="1">
    <location>
        <begin position="1"/>
        <end position="27"/>
    </location>
</feature>
<sequence length="109" mass="12535">MSEADEIKRDGATPVKNSGRSKGTNKGDAILEPFLVDYKEYNKSFGVTREFWAKISTDAVNNGRRQPALKLVIRDDVDPESRTPKTRLWVIGDAMFHEMLEAWREKYDE</sequence>
<feature type="compositionally biased region" description="Polar residues" evidence="1">
    <location>
        <begin position="15"/>
        <end position="24"/>
    </location>
</feature>
<evidence type="ECO:0000313" key="3">
    <source>
        <dbReference type="Proteomes" id="UP000297201"/>
    </source>
</evidence>
<evidence type="ECO:0000313" key="2">
    <source>
        <dbReference type="EMBL" id="QBZ72348.1"/>
    </source>
</evidence>